<dbReference type="PANTHER" id="PTHR48098:SF6">
    <property type="entry name" value="FERRI-BACILLIBACTIN ESTERASE BESA"/>
    <property type="match status" value="1"/>
</dbReference>
<dbReference type="PANTHER" id="PTHR48098">
    <property type="entry name" value="ENTEROCHELIN ESTERASE-RELATED"/>
    <property type="match status" value="1"/>
</dbReference>
<name>A0ABT1SJE1_9FIRM</name>
<dbReference type="EMBL" id="JANGCH010000002">
    <property type="protein sequence ID" value="MCQ5121118.1"/>
    <property type="molecule type" value="Genomic_DNA"/>
</dbReference>
<dbReference type="Pfam" id="PF00756">
    <property type="entry name" value="Esterase"/>
    <property type="match status" value="1"/>
</dbReference>
<evidence type="ECO:0000313" key="1">
    <source>
        <dbReference type="EMBL" id="MCQ5121118.1"/>
    </source>
</evidence>
<organism evidence="1 2">
    <name type="scientific">Massilicoli timonensis</name>
    <dbReference type="NCBI Taxonomy" id="2015901"/>
    <lineage>
        <taxon>Bacteria</taxon>
        <taxon>Bacillati</taxon>
        <taxon>Bacillota</taxon>
        <taxon>Erysipelotrichia</taxon>
        <taxon>Erysipelotrichales</taxon>
        <taxon>Erysipelotrichaceae</taxon>
        <taxon>Massilicoli</taxon>
    </lineage>
</organism>
<dbReference type="InterPro" id="IPR050583">
    <property type="entry name" value="Mycobacterial_A85_antigen"/>
</dbReference>
<accession>A0ABT1SJE1</accession>
<dbReference type="Proteomes" id="UP001524435">
    <property type="component" value="Unassembled WGS sequence"/>
</dbReference>
<dbReference type="SUPFAM" id="SSF53474">
    <property type="entry name" value="alpha/beta-Hydrolases"/>
    <property type="match status" value="1"/>
</dbReference>
<dbReference type="InterPro" id="IPR000801">
    <property type="entry name" value="Esterase-like"/>
</dbReference>
<sequence length="253" mass="29426">MVEKHVVFITPFEEERTLHIYLPDDYQTSGRRYPVMYMYDGHNLFYDEDATYGVSWGLKDYFDRHQSEIIVVGIECNHESNYRLWEFSPYDFSDPHWGEIKGLGKALMEWVVTQLKPMIDDAYPTLPDRAHTAIGGSSMGGLMAIYSVIAHNDVFSKAACLSPFFTHIMKELRKELKRTLDAKTRIYLSCGSNEFSHKRSLARGLHHIHEIANYASAQGCCVYTNLIIDGVHSEQDWRKETKIWYPFLFHDPQ</sequence>
<dbReference type="RefSeq" id="WP_178200540.1">
    <property type="nucleotide sequence ID" value="NZ_CALVCM010000021.1"/>
</dbReference>
<dbReference type="Gene3D" id="3.40.50.1820">
    <property type="entry name" value="alpha/beta hydrolase"/>
    <property type="match status" value="1"/>
</dbReference>
<evidence type="ECO:0000313" key="2">
    <source>
        <dbReference type="Proteomes" id="UP001524435"/>
    </source>
</evidence>
<comment type="caution">
    <text evidence="1">The sequence shown here is derived from an EMBL/GenBank/DDBJ whole genome shotgun (WGS) entry which is preliminary data.</text>
</comment>
<dbReference type="InterPro" id="IPR029058">
    <property type="entry name" value="AB_hydrolase_fold"/>
</dbReference>
<dbReference type="GO" id="GO:0016787">
    <property type="term" value="F:hydrolase activity"/>
    <property type="evidence" value="ECO:0007669"/>
    <property type="project" value="UniProtKB-KW"/>
</dbReference>
<keyword evidence="1" id="KW-0378">Hydrolase</keyword>
<protein>
    <submittedName>
        <fullName evidence="1">Alpha/beta hydrolase-fold protein</fullName>
    </submittedName>
</protein>
<proteinExistence type="predicted"/>
<keyword evidence="2" id="KW-1185">Reference proteome</keyword>
<reference evidence="1 2" key="1">
    <citation type="submission" date="2022-06" db="EMBL/GenBank/DDBJ databases">
        <title>Isolation of gut microbiota from human fecal samples.</title>
        <authorList>
            <person name="Pamer E.G."/>
            <person name="Barat B."/>
            <person name="Waligurski E."/>
            <person name="Medina S."/>
            <person name="Paddock L."/>
            <person name="Mostad J."/>
        </authorList>
    </citation>
    <scope>NUCLEOTIDE SEQUENCE [LARGE SCALE GENOMIC DNA]</scope>
    <source>
        <strain evidence="1 2">DFI.6.1</strain>
    </source>
</reference>
<gene>
    <name evidence="1" type="ORF">NE663_02430</name>
</gene>